<comment type="caution">
    <text evidence="2">The sequence shown here is derived from an EMBL/GenBank/DDBJ whole genome shotgun (WGS) entry which is preliminary data.</text>
</comment>
<dbReference type="EMBL" id="JBBPEH010000011">
    <property type="protein sequence ID" value="KAK7531979.1"/>
    <property type="molecule type" value="Genomic_DNA"/>
</dbReference>
<feature type="region of interest" description="Disordered" evidence="1">
    <location>
        <begin position="149"/>
        <end position="169"/>
    </location>
</feature>
<evidence type="ECO:0000313" key="2">
    <source>
        <dbReference type="EMBL" id="KAK7531979.1"/>
    </source>
</evidence>
<feature type="region of interest" description="Disordered" evidence="1">
    <location>
        <begin position="234"/>
        <end position="262"/>
    </location>
</feature>
<accession>A0ABR1LBC6</accession>
<keyword evidence="3" id="KW-1185">Reference proteome</keyword>
<organism evidence="2 3">
    <name type="scientific">Phyllosticta citribraziliensis</name>
    <dbReference type="NCBI Taxonomy" id="989973"/>
    <lineage>
        <taxon>Eukaryota</taxon>
        <taxon>Fungi</taxon>
        <taxon>Dikarya</taxon>
        <taxon>Ascomycota</taxon>
        <taxon>Pezizomycotina</taxon>
        <taxon>Dothideomycetes</taxon>
        <taxon>Dothideomycetes incertae sedis</taxon>
        <taxon>Botryosphaeriales</taxon>
        <taxon>Phyllostictaceae</taxon>
        <taxon>Phyllosticta</taxon>
    </lineage>
</organism>
<dbReference type="RefSeq" id="XP_066651649.1">
    <property type="nucleotide sequence ID" value="XM_066803802.1"/>
</dbReference>
<feature type="compositionally biased region" description="Basic and acidic residues" evidence="1">
    <location>
        <begin position="75"/>
        <end position="88"/>
    </location>
</feature>
<sequence length="411" mass="46582">MSPTLRRHRSIAEGLAERLFGVPRQTSAGSPAARAASKPTPRRPDTPNHQATARWVESAEDEEDEEENAEAECDSDGRPTDPEKRMESLEAEIAQTNSTLSDTLAANDALHKQIEKLKADQRRVRAENFRLKRDNPAEAKLAKEVESLKAEQSQLRSENSHLRQEGKNNSGLANEIRALKQEVIQLKQAAKSTPSSADRSAATQVTELKQREHIHILEIIRLERERDQLKEAKEKLEKSRDISKKSSEAKDRTCASLREDKRKLQQETDRLKKDLDNAKRPEVWHDTEDFVRIEKLKDEIAALERKVATLDDKNDSKRRELDSLRRDMQAMGLNSGSARRHFNELLRAEGENEVRKTELAAAEKCQAEVKTAAKSLVSAVRVNGNAPQNIKFLAERLDQAVTHPSWRRGDL</sequence>
<reference evidence="2 3" key="1">
    <citation type="submission" date="2024-04" db="EMBL/GenBank/DDBJ databases">
        <title>Phyllosticta paracitricarpa is synonymous to the EU quarantine fungus P. citricarpa based on phylogenomic analyses.</title>
        <authorList>
            <consortium name="Lawrence Berkeley National Laboratory"/>
            <person name="Van ingen-buijs V.A."/>
            <person name="Van westerhoven A.C."/>
            <person name="Haridas S."/>
            <person name="Skiadas P."/>
            <person name="Martin F."/>
            <person name="Groenewald J.Z."/>
            <person name="Crous P.W."/>
            <person name="Seidl M.F."/>
        </authorList>
    </citation>
    <scope>NUCLEOTIDE SEQUENCE [LARGE SCALE GENOMIC DNA]</scope>
    <source>
        <strain evidence="2 3">CPC 17464</strain>
    </source>
</reference>
<feature type="region of interest" description="Disordered" evidence="1">
    <location>
        <begin position="1"/>
        <end position="100"/>
    </location>
</feature>
<protein>
    <submittedName>
        <fullName evidence="2">Uncharacterized protein</fullName>
    </submittedName>
</protein>
<feature type="compositionally biased region" description="Acidic residues" evidence="1">
    <location>
        <begin position="58"/>
        <end position="74"/>
    </location>
</feature>
<name>A0ABR1LBC6_9PEZI</name>
<dbReference type="Proteomes" id="UP001360953">
    <property type="component" value="Unassembled WGS sequence"/>
</dbReference>
<evidence type="ECO:0000256" key="1">
    <source>
        <dbReference type="SAM" id="MobiDB-lite"/>
    </source>
</evidence>
<proteinExistence type="predicted"/>
<dbReference type="GeneID" id="92036708"/>
<evidence type="ECO:0000313" key="3">
    <source>
        <dbReference type="Proteomes" id="UP001360953"/>
    </source>
</evidence>
<gene>
    <name evidence="2" type="ORF">J3D65DRAFT_685154</name>
</gene>